<keyword evidence="2" id="KW-1185">Reference proteome</keyword>
<dbReference type="AlphaFoldDB" id="A0AAE1V8B3"/>
<sequence length="55" mass="6234">MKTLKELVINIPTPFQAVHFLIASKKVHLCMHACGKKRDHKHGRSNLWPALSSNT</sequence>
<dbReference type="Proteomes" id="UP001291623">
    <property type="component" value="Unassembled WGS sequence"/>
</dbReference>
<protein>
    <submittedName>
        <fullName evidence="1">Uncharacterized protein</fullName>
    </submittedName>
</protein>
<comment type="caution">
    <text evidence="1">The sequence shown here is derived from an EMBL/GenBank/DDBJ whole genome shotgun (WGS) entry which is preliminary data.</text>
</comment>
<evidence type="ECO:0000313" key="1">
    <source>
        <dbReference type="EMBL" id="KAK4360293.1"/>
    </source>
</evidence>
<proteinExistence type="predicted"/>
<dbReference type="PANTHER" id="PTHR46354">
    <property type="entry name" value="DOG1 DOMAIN-CONTAINING PROTEIN"/>
    <property type="match status" value="1"/>
</dbReference>
<gene>
    <name evidence="1" type="ORF">RND71_019245</name>
</gene>
<accession>A0AAE1V8B3</accession>
<name>A0AAE1V8B3_9SOLA</name>
<organism evidence="1 2">
    <name type="scientific">Anisodus tanguticus</name>
    <dbReference type="NCBI Taxonomy" id="243964"/>
    <lineage>
        <taxon>Eukaryota</taxon>
        <taxon>Viridiplantae</taxon>
        <taxon>Streptophyta</taxon>
        <taxon>Embryophyta</taxon>
        <taxon>Tracheophyta</taxon>
        <taxon>Spermatophyta</taxon>
        <taxon>Magnoliopsida</taxon>
        <taxon>eudicotyledons</taxon>
        <taxon>Gunneridae</taxon>
        <taxon>Pentapetalae</taxon>
        <taxon>asterids</taxon>
        <taxon>lamiids</taxon>
        <taxon>Solanales</taxon>
        <taxon>Solanaceae</taxon>
        <taxon>Solanoideae</taxon>
        <taxon>Hyoscyameae</taxon>
        <taxon>Anisodus</taxon>
    </lineage>
</organism>
<dbReference type="EMBL" id="JAVYJV010000010">
    <property type="protein sequence ID" value="KAK4360293.1"/>
    <property type="molecule type" value="Genomic_DNA"/>
</dbReference>
<dbReference type="InterPro" id="IPR051886">
    <property type="entry name" value="Seed_Dev/Stress_Resp_Reg"/>
</dbReference>
<dbReference type="PANTHER" id="PTHR46354:SF7">
    <property type="entry name" value="PROTEIN DOG1-LIKE 1"/>
    <property type="match status" value="1"/>
</dbReference>
<reference evidence="1" key="1">
    <citation type="submission" date="2023-12" db="EMBL/GenBank/DDBJ databases">
        <title>Genome assembly of Anisodus tanguticus.</title>
        <authorList>
            <person name="Wang Y.-J."/>
        </authorList>
    </citation>
    <scope>NUCLEOTIDE SEQUENCE</scope>
    <source>
        <strain evidence="1">KB-2021</strain>
        <tissue evidence="1">Leaf</tissue>
    </source>
</reference>
<evidence type="ECO:0000313" key="2">
    <source>
        <dbReference type="Proteomes" id="UP001291623"/>
    </source>
</evidence>